<evidence type="ECO:0000256" key="5">
    <source>
        <dbReference type="ARBA" id="ARBA00022808"/>
    </source>
</evidence>
<organism evidence="10 11">
    <name type="scientific">Paenibacillus beijingensis</name>
    <dbReference type="NCBI Taxonomy" id="1126833"/>
    <lineage>
        <taxon>Bacteria</taxon>
        <taxon>Bacillati</taxon>
        <taxon>Bacillota</taxon>
        <taxon>Bacilli</taxon>
        <taxon>Bacillales</taxon>
        <taxon>Paenibacillaceae</taxon>
        <taxon>Paenibacillus</taxon>
    </lineage>
</organism>
<dbReference type="InterPro" id="IPR015111">
    <property type="entry name" value="Regulatory_HutP"/>
</dbReference>
<evidence type="ECO:0000256" key="8">
    <source>
        <dbReference type="ARBA" id="ARBA00023159"/>
    </source>
</evidence>
<dbReference type="RefSeq" id="WP_045669618.1">
    <property type="nucleotide sequence ID" value="NZ_CP011058.1"/>
</dbReference>
<accession>A0A0D5NGV6</accession>
<reference evidence="10 11" key="1">
    <citation type="journal article" date="2015" name="J. Biotechnol.">
        <title>Complete genome sequence of Paenibacillus beijingensis 7188(T) (=DSM 24997(T)), a novel rhizobacterium from jujube garden soil.</title>
        <authorList>
            <person name="Kwak Y."/>
            <person name="Shin J.H."/>
        </authorList>
    </citation>
    <scope>NUCLEOTIDE SEQUENCE [LARGE SCALE GENOMIC DNA]</scope>
    <source>
        <strain evidence="10 11">DSM 24997</strain>
    </source>
</reference>
<evidence type="ECO:0000313" key="10">
    <source>
        <dbReference type="EMBL" id="AJY74182.1"/>
    </source>
</evidence>
<keyword evidence="6" id="KW-0694">RNA-binding</keyword>
<dbReference type="EMBL" id="CP011058">
    <property type="protein sequence ID" value="AJY74182.1"/>
    <property type="molecule type" value="Genomic_DNA"/>
</dbReference>
<keyword evidence="8" id="KW-0010">Activator</keyword>
<keyword evidence="11" id="KW-1185">Reference proteome</keyword>
<evidence type="ECO:0000256" key="1">
    <source>
        <dbReference type="ARBA" id="ARBA00002945"/>
    </source>
</evidence>
<dbReference type="Pfam" id="PF09021">
    <property type="entry name" value="HutP"/>
    <property type="match status" value="1"/>
</dbReference>
<dbReference type="OrthoDB" id="2388985at2"/>
<dbReference type="Proteomes" id="UP000032633">
    <property type="component" value="Chromosome"/>
</dbReference>
<sequence length="158" mass="17245">MDKKAVDKHSGADFPIGKLTILLAVLQEHEWRKAIEQQLTEGGYRFTIGRVGAMDLIKVVAAIETAAKNNQIIDGESYREVHAIYHAIIEAIQSVGRGVVQFGDILRTVGLTFSIVRGKMSGAVNHEGEWIGVCVYGTIGAPKKGFEHEAIGFGFNHI</sequence>
<evidence type="ECO:0000313" key="11">
    <source>
        <dbReference type="Proteomes" id="UP000032633"/>
    </source>
</evidence>
<comment type="function">
    <text evidence="1">Antiterminator that binds to cis-acting regulatory sequences on the mRNA in the presence of histidine, thereby suppressing transcription termination and activating the hut operon for histidine utilization.</text>
</comment>
<dbReference type="HOGENOM" id="CLU_148478_0_0_9"/>
<dbReference type="CDD" id="cd11640">
    <property type="entry name" value="HutP"/>
    <property type="match status" value="1"/>
</dbReference>
<keyword evidence="9" id="KW-0804">Transcription</keyword>
<evidence type="ECO:0000256" key="2">
    <source>
        <dbReference type="ARBA" id="ARBA00009992"/>
    </source>
</evidence>
<dbReference type="Gene3D" id="3.40.1510.10">
    <property type="entry name" value="Hut operon regulatory protein HutP"/>
    <property type="match status" value="1"/>
</dbReference>
<gene>
    <name evidence="10" type="ORF">VN24_05810</name>
</gene>
<dbReference type="STRING" id="1126833.VN24_05810"/>
<evidence type="ECO:0000256" key="7">
    <source>
        <dbReference type="ARBA" id="ARBA00023015"/>
    </source>
</evidence>
<dbReference type="NCBIfam" id="NF002838">
    <property type="entry name" value="PRK03065.1"/>
    <property type="match status" value="1"/>
</dbReference>
<proteinExistence type="inferred from homology"/>
<dbReference type="KEGG" id="pbj:VN24_05810"/>
<keyword evidence="7" id="KW-0805">Transcription regulation</keyword>
<comment type="similarity">
    <text evidence="2">Belongs to the HutP family.</text>
</comment>
<evidence type="ECO:0000256" key="3">
    <source>
        <dbReference type="ARBA" id="ARBA00011643"/>
    </source>
</evidence>
<dbReference type="AlphaFoldDB" id="A0A0D5NGV6"/>
<protein>
    <recommendedName>
        <fullName evidence="4">Hut operon positive regulatory protein</fullName>
    </recommendedName>
</protein>
<name>A0A0D5NGV6_9BACL</name>
<reference evidence="11" key="2">
    <citation type="submission" date="2015-03" db="EMBL/GenBank/DDBJ databases">
        <title>Genome sequence of Paenibacillus beijingensis strain DSM 24997T.</title>
        <authorList>
            <person name="Kwak Y."/>
            <person name="Shin J.-H."/>
        </authorList>
    </citation>
    <scope>NUCLEOTIDE SEQUENCE [LARGE SCALE GENOMIC DNA]</scope>
    <source>
        <strain evidence="11">DSM 24997</strain>
    </source>
</reference>
<evidence type="ECO:0000256" key="6">
    <source>
        <dbReference type="ARBA" id="ARBA00022884"/>
    </source>
</evidence>
<dbReference type="GO" id="GO:0003723">
    <property type="term" value="F:RNA binding"/>
    <property type="evidence" value="ECO:0007669"/>
    <property type="project" value="UniProtKB-KW"/>
</dbReference>
<evidence type="ECO:0000256" key="4">
    <source>
        <dbReference type="ARBA" id="ARBA00019377"/>
    </source>
</evidence>
<dbReference type="PATRIC" id="fig|1126833.4.peg.1260"/>
<dbReference type="GO" id="GO:0006547">
    <property type="term" value="P:L-histidine metabolic process"/>
    <property type="evidence" value="ECO:0007669"/>
    <property type="project" value="UniProtKB-KW"/>
</dbReference>
<keyword evidence="5" id="KW-0369">Histidine metabolism</keyword>
<comment type="subunit">
    <text evidence="3">Homohexamer.</text>
</comment>
<evidence type="ECO:0000256" key="9">
    <source>
        <dbReference type="ARBA" id="ARBA00023163"/>
    </source>
</evidence>
<dbReference type="InterPro" id="IPR036482">
    <property type="entry name" value="Regulatory_HutP_sf"/>
</dbReference>
<dbReference type="SUPFAM" id="SSF111064">
    <property type="entry name" value="Hut operon positive regulatory protein HutP"/>
    <property type="match status" value="1"/>
</dbReference>